<dbReference type="GO" id="GO:0016491">
    <property type="term" value="F:oxidoreductase activity"/>
    <property type="evidence" value="ECO:0007669"/>
    <property type="project" value="UniProtKB-KW"/>
</dbReference>
<comment type="subcellular location">
    <subcellularLocation>
        <location evidence="1">Membrane</location>
        <topology evidence="1">Single-pass membrane protein</topology>
    </subcellularLocation>
</comment>
<comment type="caution">
    <text evidence="11">The sequence shown here is derived from an EMBL/GenBank/DDBJ whole genome shotgun (WGS) entry which is preliminary data.</text>
</comment>
<dbReference type="PANTHER" id="PTHR33365:SF11">
    <property type="entry name" value="TAT PATHWAY SIGNAL SEQUENCE"/>
    <property type="match status" value="1"/>
</dbReference>
<gene>
    <name evidence="11" type="ORF">NKR23_g7396</name>
</gene>
<evidence type="ECO:0000313" key="11">
    <source>
        <dbReference type="EMBL" id="KAJ9142169.1"/>
    </source>
</evidence>
<proteinExistence type="inferred from homology"/>
<evidence type="ECO:0000256" key="3">
    <source>
        <dbReference type="ARBA" id="ARBA00022692"/>
    </source>
</evidence>
<evidence type="ECO:0000256" key="10">
    <source>
        <dbReference type="SAM" id="MobiDB-lite"/>
    </source>
</evidence>
<evidence type="ECO:0000256" key="5">
    <source>
        <dbReference type="ARBA" id="ARBA00023002"/>
    </source>
</evidence>
<keyword evidence="3" id="KW-0812">Transmembrane</keyword>
<evidence type="ECO:0000256" key="1">
    <source>
        <dbReference type="ARBA" id="ARBA00004167"/>
    </source>
</evidence>
<feature type="region of interest" description="Disordered" evidence="10">
    <location>
        <begin position="1"/>
        <end position="35"/>
    </location>
</feature>
<keyword evidence="6" id="KW-0843">Virulence</keyword>
<dbReference type="GO" id="GO:0016020">
    <property type="term" value="C:membrane"/>
    <property type="evidence" value="ECO:0007669"/>
    <property type="project" value="UniProtKB-SubCell"/>
</dbReference>
<reference evidence="11" key="1">
    <citation type="submission" date="2022-07" db="EMBL/GenBank/DDBJ databases">
        <title>Fungi with potential for degradation of polypropylene.</title>
        <authorList>
            <person name="Gostincar C."/>
        </authorList>
    </citation>
    <scope>NUCLEOTIDE SEQUENCE</scope>
    <source>
        <strain evidence="11">EXF-13308</strain>
    </source>
</reference>
<dbReference type="GO" id="GO:0043386">
    <property type="term" value="P:mycotoxin biosynthetic process"/>
    <property type="evidence" value="ECO:0007669"/>
    <property type="project" value="InterPro"/>
</dbReference>
<protein>
    <submittedName>
        <fullName evidence="11">Thioesterase domain-containing protein</fullName>
    </submittedName>
</protein>
<organism evidence="11 12">
    <name type="scientific">Pleurostoma richardsiae</name>
    <dbReference type="NCBI Taxonomy" id="41990"/>
    <lineage>
        <taxon>Eukaryota</taxon>
        <taxon>Fungi</taxon>
        <taxon>Dikarya</taxon>
        <taxon>Ascomycota</taxon>
        <taxon>Pezizomycotina</taxon>
        <taxon>Sordariomycetes</taxon>
        <taxon>Sordariomycetidae</taxon>
        <taxon>Calosphaeriales</taxon>
        <taxon>Pleurostomataceae</taxon>
        <taxon>Pleurostoma</taxon>
    </lineage>
</organism>
<keyword evidence="5" id="KW-0560">Oxidoreductase</keyword>
<feature type="compositionally biased region" description="Basic and acidic residues" evidence="10">
    <location>
        <begin position="1"/>
        <end position="21"/>
    </location>
</feature>
<dbReference type="AlphaFoldDB" id="A0AA38VR17"/>
<evidence type="ECO:0000256" key="2">
    <source>
        <dbReference type="ARBA" id="ARBA00004685"/>
    </source>
</evidence>
<keyword evidence="8" id="KW-0325">Glycoprotein</keyword>
<name>A0AA38VR17_9PEZI</name>
<evidence type="ECO:0000256" key="7">
    <source>
        <dbReference type="ARBA" id="ARBA00023136"/>
    </source>
</evidence>
<evidence type="ECO:0000256" key="8">
    <source>
        <dbReference type="ARBA" id="ARBA00023180"/>
    </source>
</evidence>
<comment type="pathway">
    <text evidence="2">Mycotoxin biosynthesis.</text>
</comment>
<dbReference type="EMBL" id="JANBVO010000023">
    <property type="protein sequence ID" value="KAJ9142169.1"/>
    <property type="molecule type" value="Genomic_DNA"/>
</dbReference>
<evidence type="ECO:0000256" key="9">
    <source>
        <dbReference type="ARBA" id="ARBA00035112"/>
    </source>
</evidence>
<dbReference type="PANTHER" id="PTHR33365">
    <property type="entry name" value="YALI0B05434P"/>
    <property type="match status" value="1"/>
</dbReference>
<keyword evidence="7" id="KW-0472">Membrane</keyword>
<evidence type="ECO:0000313" key="12">
    <source>
        <dbReference type="Proteomes" id="UP001174694"/>
    </source>
</evidence>
<evidence type="ECO:0000256" key="6">
    <source>
        <dbReference type="ARBA" id="ARBA00023026"/>
    </source>
</evidence>
<accession>A0AA38VR17</accession>
<dbReference type="Pfam" id="PF11807">
    <property type="entry name" value="UstYa"/>
    <property type="match status" value="1"/>
</dbReference>
<dbReference type="InterPro" id="IPR021765">
    <property type="entry name" value="UstYa-like"/>
</dbReference>
<comment type="similarity">
    <text evidence="9">Belongs to the ustYa family.</text>
</comment>
<keyword evidence="4" id="KW-1133">Transmembrane helix</keyword>
<dbReference type="Proteomes" id="UP001174694">
    <property type="component" value="Unassembled WGS sequence"/>
</dbReference>
<keyword evidence="12" id="KW-1185">Reference proteome</keyword>
<evidence type="ECO:0000256" key="4">
    <source>
        <dbReference type="ARBA" id="ARBA00022989"/>
    </source>
</evidence>
<sequence length="271" mass="31362">MGNHEEHKYENVDLEDQDRSSRSSTEVESLMGEEKQWHAKELQLGSERPGRRASKTCRVISAVRSYRWLVDTLLLVAILALVLRQQWQSPPLNPYDIGGDITGVGPRFPQQITKFEMDYKYAPNNVSEFFTDEVLQAWNELMPKGMGFQWVKEPERYHDLPTPIEWPDMTVFTTSVTHQVHCLFAIVQTYSGLKSGHELPDDHHWHMIHCFSYLRQAILCSADTALEGHETTFPDHNGGSDGWDSKHVCKDYSQVKKYLESVRAYDDQLIY</sequence>